<dbReference type="InterPro" id="IPR024599">
    <property type="entry name" value="RB_N"/>
</dbReference>
<dbReference type="AlphaFoldDB" id="A0AAD8IIB6"/>
<keyword evidence="3" id="KW-0472">Membrane</keyword>
<feature type="domain" description="Cysteine-rich transmembrane" evidence="5">
    <location>
        <begin position="124"/>
        <end position="164"/>
    </location>
</feature>
<accession>A0AAD8IIB6</accession>
<evidence type="ECO:0000313" key="9">
    <source>
        <dbReference type="Proteomes" id="UP001237642"/>
    </source>
</evidence>
<dbReference type="GO" id="GO:0016020">
    <property type="term" value="C:membrane"/>
    <property type="evidence" value="ECO:0007669"/>
    <property type="project" value="UniProtKB-SubCell"/>
</dbReference>
<comment type="caution">
    <text evidence="7">The sequence shown here is derived from an EMBL/GenBank/DDBJ whole genome shotgun (WGS) entry which is preliminary data.</text>
</comment>
<gene>
    <name evidence="6" type="ORF">POM88_014601</name>
    <name evidence="7" type="ORF">POM88_014602</name>
    <name evidence="8" type="ORF">POM88_014647</name>
</gene>
<dbReference type="Pfam" id="PF12734">
    <property type="entry name" value="CYSTM"/>
    <property type="match status" value="1"/>
</dbReference>
<dbReference type="Proteomes" id="UP001237642">
    <property type="component" value="Unassembled WGS sequence"/>
</dbReference>
<dbReference type="Pfam" id="PF11934">
    <property type="entry name" value="DUF3452"/>
    <property type="match status" value="1"/>
</dbReference>
<evidence type="ECO:0000313" key="8">
    <source>
        <dbReference type="EMBL" id="KAK1386469.1"/>
    </source>
</evidence>
<protein>
    <submittedName>
        <fullName evidence="7">Uncharacterized protein</fullName>
    </submittedName>
</protein>
<evidence type="ECO:0000256" key="1">
    <source>
        <dbReference type="ARBA" id="ARBA00004370"/>
    </source>
</evidence>
<name>A0AAD8IIB6_9APIA</name>
<keyword evidence="9" id="KW-1185">Reference proteome</keyword>
<sequence length="164" mass="18112">MASSLGYSKSHEFACACGRVDGVGGCCEFIVSMATESDSVSDIEARFTDICKLNLVDFFKEVPQFIVKVGPILCNLYGPNWEKKLEAKELQANFVHMTLLKLFNFEAHTIKAPSELQHRPVTQQKMELVHPEAAAGTVETETRGYGFWKGCCAALCCCVLDACF</sequence>
<reference evidence="7" key="1">
    <citation type="submission" date="2023-02" db="EMBL/GenBank/DDBJ databases">
        <title>Genome of toxic invasive species Heracleum sosnowskyi carries increased number of genes despite the absence of recent whole-genome duplications.</title>
        <authorList>
            <person name="Schelkunov M."/>
            <person name="Shtratnikova V."/>
            <person name="Makarenko M."/>
            <person name="Klepikova A."/>
            <person name="Omelchenko D."/>
            <person name="Novikova G."/>
            <person name="Obukhova E."/>
            <person name="Bogdanov V."/>
            <person name="Penin A."/>
            <person name="Logacheva M."/>
        </authorList>
    </citation>
    <scope>NUCLEOTIDE SEQUENCE</scope>
    <source>
        <strain evidence="7">Hsosn_3</strain>
        <tissue evidence="7">Leaf</tissue>
    </source>
</reference>
<evidence type="ECO:0000256" key="2">
    <source>
        <dbReference type="ARBA" id="ARBA00009444"/>
    </source>
</evidence>
<dbReference type="EMBL" id="JAUIZM010000004">
    <property type="protein sequence ID" value="KAK1386424.1"/>
    <property type="molecule type" value="Genomic_DNA"/>
</dbReference>
<dbReference type="EMBL" id="JAUIZM010000004">
    <property type="protein sequence ID" value="KAK1386423.1"/>
    <property type="molecule type" value="Genomic_DNA"/>
</dbReference>
<evidence type="ECO:0000256" key="3">
    <source>
        <dbReference type="ARBA" id="ARBA00023136"/>
    </source>
</evidence>
<evidence type="ECO:0000259" key="4">
    <source>
        <dbReference type="Pfam" id="PF11934"/>
    </source>
</evidence>
<evidence type="ECO:0000313" key="6">
    <source>
        <dbReference type="EMBL" id="KAK1386423.1"/>
    </source>
</evidence>
<dbReference type="EMBL" id="JAUIZM010000004">
    <property type="protein sequence ID" value="KAK1386469.1"/>
    <property type="molecule type" value="Genomic_DNA"/>
</dbReference>
<comment type="similarity">
    <text evidence="2">Belongs to the CYSTM1 family.</text>
</comment>
<evidence type="ECO:0000259" key="5">
    <source>
        <dbReference type="Pfam" id="PF12734"/>
    </source>
</evidence>
<evidence type="ECO:0000313" key="7">
    <source>
        <dbReference type="EMBL" id="KAK1386424.1"/>
    </source>
</evidence>
<comment type="subcellular location">
    <subcellularLocation>
        <location evidence="1">Membrane</location>
    </subcellularLocation>
</comment>
<proteinExistence type="inferred from homology"/>
<organism evidence="7 9">
    <name type="scientific">Heracleum sosnowskyi</name>
    <dbReference type="NCBI Taxonomy" id="360622"/>
    <lineage>
        <taxon>Eukaryota</taxon>
        <taxon>Viridiplantae</taxon>
        <taxon>Streptophyta</taxon>
        <taxon>Embryophyta</taxon>
        <taxon>Tracheophyta</taxon>
        <taxon>Spermatophyta</taxon>
        <taxon>Magnoliopsida</taxon>
        <taxon>eudicotyledons</taxon>
        <taxon>Gunneridae</taxon>
        <taxon>Pentapetalae</taxon>
        <taxon>asterids</taxon>
        <taxon>campanulids</taxon>
        <taxon>Apiales</taxon>
        <taxon>Apiaceae</taxon>
        <taxon>Apioideae</taxon>
        <taxon>apioid superclade</taxon>
        <taxon>Tordylieae</taxon>
        <taxon>Tordyliinae</taxon>
        <taxon>Heracleum</taxon>
    </lineage>
</organism>
<feature type="domain" description="Retinoblastoma-associated protein N-terminal" evidence="4">
    <location>
        <begin position="50"/>
        <end position="100"/>
    </location>
</feature>
<reference evidence="7" key="2">
    <citation type="submission" date="2023-05" db="EMBL/GenBank/DDBJ databases">
        <authorList>
            <person name="Schelkunov M.I."/>
        </authorList>
    </citation>
    <scope>NUCLEOTIDE SEQUENCE</scope>
    <source>
        <strain evidence="7">Hsosn_3</strain>
        <tissue evidence="7">Leaf</tissue>
    </source>
</reference>
<dbReference type="InterPro" id="IPR028144">
    <property type="entry name" value="CYSTM_dom"/>
</dbReference>